<evidence type="ECO:0000313" key="8">
    <source>
        <dbReference type="Proteomes" id="UP001145742"/>
    </source>
</evidence>
<evidence type="ECO:0000256" key="4">
    <source>
        <dbReference type="SAM" id="MobiDB-lite"/>
    </source>
</evidence>
<dbReference type="SMART" id="SM00043">
    <property type="entry name" value="CY"/>
    <property type="match status" value="1"/>
</dbReference>
<evidence type="ECO:0000256" key="1">
    <source>
        <dbReference type="ARBA" id="ARBA00009403"/>
    </source>
</evidence>
<dbReference type="SUPFAM" id="SSF54403">
    <property type="entry name" value="Cystatin/monellin"/>
    <property type="match status" value="1"/>
</dbReference>
<evidence type="ECO:0000256" key="2">
    <source>
        <dbReference type="ARBA" id="ARBA00022690"/>
    </source>
</evidence>
<keyword evidence="5" id="KW-0732">Signal</keyword>
<evidence type="ECO:0000256" key="5">
    <source>
        <dbReference type="SAM" id="SignalP"/>
    </source>
</evidence>
<evidence type="ECO:0000259" key="6">
    <source>
        <dbReference type="SMART" id="SM00043"/>
    </source>
</evidence>
<dbReference type="InterPro" id="IPR046350">
    <property type="entry name" value="Cystatin_sf"/>
</dbReference>
<keyword evidence="8" id="KW-1185">Reference proteome</keyword>
<organism evidence="7 8">
    <name type="scientific">Willisornis vidua</name>
    <name type="common">Xingu scale-backed antbird</name>
    <dbReference type="NCBI Taxonomy" id="1566151"/>
    <lineage>
        <taxon>Eukaryota</taxon>
        <taxon>Metazoa</taxon>
        <taxon>Chordata</taxon>
        <taxon>Craniata</taxon>
        <taxon>Vertebrata</taxon>
        <taxon>Euteleostomi</taxon>
        <taxon>Archelosauria</taxon>
        <taxon>Archosauria</taxon>
        <taxon>Dinosauria</taxon>
        <taxon>Saurischia</taxon>
        <taxon>Theropoda</taxon>
        <taxon>Coelurosauria</taxon>
        <taxon>Aves</taxon>
        <taxon>Neognathae</taxon>
        <taxon>Neoaves</taxon>
        <taxon>Telluraves</taxon>
        <taxon>Australaves</taxon>
        <taxon>Passeriformes</taxon>
        <taxon>Thamnophilidae</taxon>
        <taxon>Willisornis</taxon>
    </lineage>
</organism>
<feature type="chain" id="PRO_5046340452" description="Cystatin domain-containing protein" evidence="5">
    <location>
        <begin position="24"/>
        <end position="631"/>
    </location>
</feature>
<gene>
    <name evidence="7" type="ORF">WISP_112415</name>
</gene>
<dbReference type="PANTHER" id="PTHR46186">
    <property type="entry name" value="CYSTATIN"/>
    <property type="match status" value="1"/>
</dbReference>
<feature type="signal peptide" evidence="5">
    <location>
        <begin position="1"/>
        <end position="23"/>
    </location>
</feature>
<evidence type="ECO:0000256" key="3">
    <source>
        <dbReference type="ARBA" id="ARBA00022704"/>
    </source>
</evidence>
<evidence type="ECO:0000313" key="7">
    <source>
        <dbReference type="EMBL" id="KAJ7409734.1"/>
    </source>
</evidence>
<dbReference type="InterPro" id="IPR018073">
    <property type="entry name" value="Prot_inh_cystat_CS"/>
</dbReference>
<sequence length="631" mass="70096">MAGASALVVVLAVALLFGGVVWGGEYRPRLVGAPEVIDNPENDEGLQRALQFAMTAYNRASNDMYSSRVVRVISAKRQIVAGVKYIIEAEIARTTCTKPAADLQRCAFHDEPQMAKHTVCNFVVLNVPWRNQIELLDKSPKCGSPQEIRFTNQTHILFWILVLYLNTKESWICQGARQTMPGSFLSSYTWKFLPLAVKGQKHSDFPPQEHRETFVISEAGISLFMASQYGRTNCAKEEKAKENIGLALWKRIGEICNTPIILQTLQSRSICPGAAERRPINGLQHLVSILSPPGASRDSLDVMKIVAELLSIVSLQAVVLGCVGKLWELGLLKVLQQSAKGIPERAISGFEKVPVFRDKINKFIESDLPHIMSLDDTQVLITASRSLCLQQTYLPILPQVWKNKEDEHASDALCCGWVIKGGLVSFITSLKLDAACEKLGGWKTEAFSKGPIAGNFKCIQLPPLLQVEEQFLGREGGQLPLLQFTNNAPGQAGPNQSWNRNLNHGDFNSSRTASPSLSPASRTPRYTGYSSVFKWLHLEEGSCGSQWRQRSISRKRPGVPKIGGVPSTCQNYSWQTANSSVPTVAEQDKERHWQFKHNFSFLTFPLPSLFHDQVDHIMQVAINIGTGYLQQ</sequence>
<accession>A0ABQ9CXW5</accession>
<feature type="compositionally biased region" description="Polar residues" evidence="4">
    <location>
        <begin position="490"/>
        <end position="521"/>
    </location>
</feature>
<dbReference type="Pfam" id="PF00031">
    <property type="entry name" value="Cystatin"/>
    <property type="match status" value="1"/>
</dbReference>
<feature type="region of interest" description="Disordered" evidence="4">
    <location>
        <begin position="490"/>
        <end position="525"/>
    </location>
</feature>
<proteinExistence type="inferred from homology"/>
<keyword evidence="3" id="KW-0789">Thiol protease inhibitor</keyword>
<name>A0ABQ9CXW5_9PASS</name>
<comment type="similarity">
    <text evidence="1">Belongs to the cystatin family.</text>
</comment>
<reference evidence="7" key="1">
    <citation type="submission" date="2019-10" db="EMBL/GenBank/DDBJ databases">
        <authorList>
            <person name="Soares A.E.R."/>
            <person name="Aleixo A."/>
            <person name="Schneider P."/>
            <person name="Miyaki C.Y."/>
            <person name="Schneider M.P."/>
            <person name="Mello C."/>
            <person name="Vasconcelos A.T.R."/>
        </authorList>
    </citation>
    <scope>NUCLEOTIDE SEQUENCE</scope>
    <source>
        <tissue evidence="7">Muscle</tissue>
    </source>
</reference>
<dbReference type="EMBL" id="WHWB01034455">
    <property type="protein sequence ID" value="KAJ7409734.1"/>
    <property type="molecule type" value="Genomic_DNA"/>
</dbReference>
<dbReference type="CDD" id="cd00042">
    <property type="entry name" value="CY"/>
    <property type="match status" value="1"/>
</dbReference>
<dbReference type="InterPro" id="IPR000010">
    <property type="entry name" value="Cystatin_dom"/>
</dbReference>
<dbReference type="PANTHER" id="PTHR46186:SF2">
    <property type="entry name" value="CYSTATIN"/>
    <property type="match status" value="1"/>
</dbReference>
<feature type="domain" description="Cystatin" evidence="6">
    <location>
        <begin position="29"/>
        <end position="141"/>
    </location>
</feature>
<dbReference type="Gene3D" id="3.10.450.10">
    <property type="match status" value="1"/>
</dbReference>
<protein>
    <recommendedName>
        <fullName evidence="6">Cystatin domain-containing protein</fullName>
    </recommendedName>
</protein>
<dbReference type="PROSITE" id="PS00287">
    <property type="entry name" value="CYSTATIN"/>
    <property type="match status" value="1"/>
</dbReference>
<dbReference type="Proteomes" id="UP001145742">
    <property type="component" value="Unassembled WGS sequence"/>
</dbReference>
<comment type="caution">
    <text evidence="7">The sequence shown here is derived from an EMBL/GenBank/DDBJ whole genome shotgun (WGS) entry which is preliminary data.</text>
</comment>
<keyword evidence="2" id="KW-0646">Protease inhibitor</keyword>